<feature type="transmembrane region" description="Helical" evidence="1">
    <location>
        <begin position="328"/>
        <end position="345"/>
    </location>
</feature>
<feature type="transmembrane region" description="Helical" evidence="1">
    <location>
        <begin position="62"/>
        <end position="79"/>
    </location>
</feature>
<reference evidence="2 3" key="1">
    <citation type="submission" date="2020-07" db="EMBL/GenBank/DDBJ databases">
        <title>Sequencing the genomes of 1000 actinobacteria strains.</title>
        <authorList>
            <person name="Klenk H.-P."/>
        </authorList>
    </citation>
    <scope>NUCLEOTIDE SEQUENCE [LARGE SCALE GENOMIC DNA]</scope>
    <source>
        <strain evidence="2 3">DSM 104001</strain>
    </source>
</reference>
<evidence type="ECO:0000313" key="3">
    <source>
        <dbReference type="Proteomes" id="UP000541969"/>
    </source>
</evidence>
<keyword evidence="1" id="KW-1133">Transmembrane helix</keyword>
<keyword evidence="3" id="KW-1185">Reference proteome</keyword>
<dbReference type="PANTHER" id="PTHR36840:SF1">
    <property type="entry name" value="BLL5714 PROTEIN"/>
    <property type="match status" value="1"/>
</dbReference>
<dbReference type="RefSeq" id="WP_218859295.1">
    <property type="nucleotide sequence ID" value="NZ_JACBZT010000001.1"/>
</dbReference>
<keyword evidence="1" id="KW-0472">Membrane</keyword>
<accession>A0A853CJW6</accession>
<dbReference type="Pfam" id="PF06772">
    <property type="entry name" value="LtrA"/>
    <property type="match status" value="1"/>
</dbReference>
<protein>
    <submittedName>
        <fullName evidence="2">Low temperature requirement protein LtrA</fullName>
    </submittedName>
</protein>
<feature type="transmembrane region" description="Helical" evidence="1">
    <location>
        <begin position="91"/>
        <end position="112"/>
    </location>
</feature>
<feature type="transmembrane region" description="Helical" evidence="1">
    <location>
        <begin position="32"/>
        <end position="50"/>
    </location>
</feature>
<name>A0A853CJW6_9ACTN</name>
<dbReference type="EMBL" id="JACBZT010000001">
    <property type="protein sequence ID" value="NYJ06822.1"/>
    <property type="molecule type" value="Genomic_DNA"/>
</dbReference>
<feature type="transmembrane region" description="Helical" evidence="1">
    <location>
        <begin position="180"/>
        <end position="200"/>
    </location>
</feature>
<dbReference type="InterPro" id="IPR010640">
    <property type="entry name" value="Low_temperature_requirement_A"/>
</dbReference>
<feature type="transmembrane region" description="Helical" evidence="1">
    <location>
        <begin position="357"/>
        <end position="374"/>
    </location>
</feature>
<keyword evidence="1" id="KW-0812">Transmembrane</keyword>
<sequence length="412" mass="43935">MTSEGTRPRPDRRRRTWIRPTDEHSGVTTLELFFDLVFVFAITQVTAFMADDLGWRGALRGLVLLALMWWAWCSYAWLGNQARADEGVVRGAMIGAMAALFVVALCIPEAWGDEGGGISAPVLLAVCLGLVRLGHLGVYVIAAGGDASLRRTVLRTAVPVAVAAVLLVVGAVLGGATQTALWALALVVDYTGIYLLGGGWRLPAPGHFAERYGLIVIIALGESLIAVGVGATHLPVTVPIVAAALLGLTVSLAMWWLYFDVVAPVAERVLRGKQGQERVRLARDSYTYLHFPMVAGIIYLALGLKKVAQYVSGTDHHALTDPLKGTPLWALYGGVAAYLLAHLAFRERNVGSINRPRAVVVVVLLLAPLVVGSLPALAQLAVLAAVLVALIAFEVVRYAEARAAVRADEGHH</sequence>
<comment type="caution">
    <text evidence="2">The sequence shown here is derived from an EMBL/GenBank/DDBJ whole genome shotgun (WGS) entry which is preliminary data.</text>
</comment>
<evidence type="ECO:0000256" key="1">
    <source>
        <dbReference type="SAM" id="Phobius"/>
    </source>
</evidence>
<dbReference type="AlphaFoldDB" id="A0A853CJW6"/>
<feature type="transmembrane region" description="Helical" evidence="1">
    <location>
        <begin position="240"/>
        <end position="266"/>
    </location>
</feature>
<dbReference type="PANTHER" id="PTHR36840">
    <property type="entry name" value="BLL5714 PROTEIN"/>
    <property type="match status" value="1"/>
</dbReference>
<evidence type="ECO:0000313" key="2">
    <source>
        <dbReference type="EMBL" id="NYJ06822.1"/>
    </source>
</evidence>
<gene>
    <name evidence="2" type="ORF">GGQ55_003100</name>
</gene>
<feature type="transmembrane region" description="Helical" evidence="1">
    <location>
        <begin position="212"/>
        <end position="234"/>
    </location>
</feature>
<proteinExistence type="predicted"/>
<dbReference type="Proteomes" id="UP000541969">
    <property type="component" value="Unassembled WGS sequence"/>
</dbReference>
<feature type="transmembrane region" description="Helical" evidence="1">
    <location>
        <begin position="153"/>
        <end position="174"/>
    </location>
</feature>
<feature type="transmembrane region" description="Helical" evidence="1">
    <location>
        <begin position="287"/>
        <end position="308"/>
    </location>
</feature>
<organism evidence="2 3">
    <name type="scientific">Petropleomorpha daqingensis</name>
    <dbReference type="NCBI Taxonomy" id="2026353"/>
    <lineage>
        <taxon>Bacteria</taxon>
        <taxon>Bacillati</taxon>
        <taxon>Actinomycetota</taxon>
        <taxon>Actinomycetes</taxon>
        <taxon>Geodermatophilales</taxon>
        <taxon>Geodermatophilaceae</taxon>
        <taxon>Petropleomorpha</taxon>
    </lineage>
</organism>
<feature type="transmembrane region" description="Helical" evidence="1">
    <location>
        <begin position="118"/>
        <end position="141"/>
    </location>
</feature>
<feature type="transmembrane region" description="Helical" evidence="1">
    <location>
        <begin position="380"/>
        <end position="399"/>
    </location>
</feature>